<evidence type="ECO:0000259" key="8">
    <source>
        <dbReference type="PROSITE" id="PS51084"/>
    </source>
</evidence>
<evidence type="ECO:0000256" key="1">
    <source>
        <dbReference type="ARBA" id="ARBA00004123"/>
    </source>
</evidence>
<dbReference type="InterPro" id="IPR032566">
    <property type="entry name" value="Znf-C2HE"/>
</dbReference>
<keyword evidence="2" id="KW-0479">Metal-binding</keyword>
<comment type="caution">
    <text evidence="9">The sequence shown here is derived from an EMBL/GenBank/DDBJ whole genome shotgun (WGS) entry which is preliminary data.</text>
</comment>
<dbReference type="Gene3D" id="3.30.428.10">
    <property type="entry name" value="HIT-like"/>
    <property type="match status" value="1"/>
</dbReference>
<dbReference type="EMBL" id="BAAFGZ010000271">
    <property type="protein sequence ID" value="GAB0137354.1"/>
    <property type="molecule type" value="Genomic_DNA"/>
</dbReference>
<protein>
    <recommendedName>
        <fullName evidence="8">HIT domain-containing protein</fullName>
    </recommendedName>
</protein>
<feature type="short sequence motif" description="Histidine triad motif" evidence="6">
    <location>
        <begin position="182"/>
        <end position="186"/>
    </location>
</feature>
<dbReference type="PROSITE" id="PS51084">
    <property type="entry name" value="HIT_2"/>
    <property type="match status" value="1"/>
</dbReference>
<dbReference type="Pfam" id="PF16278">
    <property type="entry name" value="zf-C2HE"/>
    <property type="match status" value="1"/>
</dbReference>
<keyword evidence="10" id="KW-1185">Reference proteome</keyword>
<evidence type="ECO:0000313" key="9">
    <source>
        <dbReference type="EMBL" id="GAB0137354.1"/>
    </source>
</evidence>
<evidence type="ECO:0000256" key="3">
    <source>
        <dbReference type="ARBA" id="ARBA00022833"/>
    </source>
</evidence>
<dbReference type="Proteomes" id="UP001562357">
    <property type="component" value="Unassembled WGS sequence"/>
</dbReference>
<dbReference type="Pfam" id="PF01230">
    <property type="entry name" value="HIT"/>
    <property type="match status" value="1"/>
</dbReference>
<feature type="compositionally biased region" description="Acidic residues" evidence="7">
    <location>
        <begin position="1"/>
        <end position="10"/>
    </location>
</feature>
<dbReference type="PANTHER" id="PTHR12486:SF4">
    <property type="entry name" value="APRATAXIN"/>
    <property type="match status" value="1"/>
</dbReference>
<keyword evidence="4" id="KW-0238">DNA-binding</keyword>
<name>A0ABQ0CV79_9HYPO</name>
<evidence type="ECO:0000256" key="6">
    <source>
        <dbReference type="PROSITE-ProRule" id="PRU00464"/>
    </source>
</evidence>
<gene>
    <name evidence="9" type="primary">g5623</name>
    <name evidence="9" type="ORF">EsDP_00005623</name>
</gene>
<comment type="subcellular location">
    <subcellularLocation>
        <location evidence="1">Nucleus</location>
    </subcellularLocation>
</comment>
<evidence type="ECO:0000256" key="7">
    <source>
        <dbReference type="SAM" id="MobiDB-lite"/>
    </source>
</evidence>
<evidence type="ECO:0000313" key="10">
    <source>
        <dbReference type="Proteomes" id="UP001562357"/>
    </source>
</evidence>
<evidence type="ECO:0000256" key="5">
    <source>
        <dbReference type="ARBA" id="ARBA00023242"/>
    </source>
</evidence>
<keyword evidence="5" id="KW-0539">Nucleus</keyword>
<dbReference type="PANTHER" id="PTHR12486">
    <property type="entry name" value="APRATAXIN-RELATED"/>
    <property type="match status" value="1"/>
</dbReference>
<reference evidence="10" key="1">
    <citation type="submission" date="2024-06" db="EMBL/GenBank/DDBJ databases">
        <title>Draft Genome Sequences of Epichloe bromicola Strains Isolated from Elymus ciliaris.</title>
        <authorList>
            <consortium name="Epichloe bromicola genome sequencing consortium"/>
            <person name="Miura A."/>
            <person name="Imano S."/>
            <person name="Ashida A."/>
            <person name="Sato I."/>
            <person name="Chiba S."/>
            <person name="Tanaka A."/>
            <person name="Camagna M."/>
            <person name="Takemoto D."/>
        </authorList>
    </citation>
    <scope>NUCLEOTIDE SEQUENCE [LARGE SCALE GENOMIC DNA]</scope>
    <source>
        <strain evidence="10">DP</strain>
    </source>
</reference>
<feature type="domain" description="HIT" evidence="8">
    <location>
        <begin position="54"/>
        <end position="199"/>
    </location>
</feature>
<evidence type="ECO:0000256" key="2">
    <source>
        <dbReference type="ARBA" id="ARBA00022723"/>
    </source>
</evidence>
<dbReference type="SUPFAM" id="SSF54197">
    <property type="entry name" value="HIT-like"/>
    <property type="match status" value="1"/>
</dbReference>
<organism evidence="9 10">
    <name type="scientific">Epichloe bromicola</name>
    <dbReference type="NCBI Taxonomy" id="79588"/>
    <lineage>
        <taxon>Eukaryota</taxon>
        <taxon>Fungi</taxon>
        <taxon>Dikarya</taxon>
        <taxon>Ascomycota</taxon>
        <taxon>Pezizomycotina</taxon>
        <taxon>Sordariomycetes</taxon>
        <taxon>Hypocreomycetidae</taxon>
        <taxon>Hypocreales</taxon>
        <taxon>Clavicipitaceae</taxon>
        <taxon>Epichloe</taxon>
    </lineage>
</organism>
<dbReference type="InterPro" id="IPR011146">
    <property type="entry name" value="HIT-like"/>
</dbReference>
<proteinExistence type="predicted"/>
<accession>A0ABQ0CV79</accession>
<feature type="region of interest" description="Disordered" evidence="7">
    <location>
        <begin position="1"/>
        <end position="45"/>
    </location>
</feature>
<sequence length="268" mass="30608">MESDPDEAMTADEIQGAAPKSTPPNASLMAPKPKPHPNANANANPFKDRLGLGAYLADPSSFPPSTIIYQNEDFVAIHDKYPKSTIHALLLPRSSKHNLLHPYEAFKDTEFLQKVQSEILKLKALVARELQRRLGQHSRSEKDRQAVLDGVMDWSEGQELPAGRDWEAEVISGVHAVPSMSHLHVHVLSRDMHSGSLRHRKHYNSFNTGFLVDVMDFPLEEGDERLDPKREGFLRRDLKCWRCGRGFGDRFKRLKEHLEDEFVSWRRE</sequence>
<dbReference type="InterPro" id="IPR036265">
    <property type="entry name" value="HIT-like_sf"/>
</dbReference>
<keyword evidence="3" id="KW-0862">Zinc</keyword>
<evidence type="ECO:0000256" key="4">
    <source>
        <dbReference type="ARBA" id="ARBA00023125"/>
    </source>
</evidence>